<name>A0A3N4LPU8_9PEZI</name>
<organism evidence="2 3">
    <name type="scientific">Terfezia boudieri ATCC MYA-4762</name>
    <dbReference type="NCBI Taxonomy" id="1051890"/>
    <lineage>
        <taxon>Eukaryota</taxon>
        <taxon>Fungi</taxon>
        <taxon>Dikarya</taxon>
        <taxon>Ascomycota</taxon>
        <taxon>Pezizomycotina</taxon>
        <taxon>Pezizomycetes</taxon>
        <taxon>Pezizales</taxon>
        <taxon>Pezizaceae</taxon>
        <taxon>Terfezia</taxon>
    </lineage>
</organism>
<dbReference type="InParanoid" id="A0A3N4LPU8"/>
<feature type="compositionally biased region" description="Basic and acidic residues" evidence="1">
    <location>
        <begin position="296"/>
        <end position="321"/>
    </location>
</feature>
<dbReference type="AlphaFoldDB" id="A0A3N4LPU8"/>
<gene>
    <name evidence="2" type="ORF">L211DRAFT_895417</name>
</gene>
<evidence type="ECO:0000313" key="2">
    <source>
        <dbReference type="EMBL" id="RPB19995.1"/>
    </source>
</evidence>
<dbReference type="Gene3D" id="1.10.287.1490">
    <property type="match status" value="1"/>
</dbReference>
<dbReference type="EMBL" id="ML121579">
    <property type="protein sequence ID" value="RPB19995.1"/>
    <property type="molecule type" value="Genomic_DNA"/>
</dbReference>
<dbReference type="Proteomes" id="UP000267821">
    <property type="component" value="Unassembled WGS sequence"/>
</dbReference>
<sequence>MPPKRPSLTTPAAKLPARKVRIVETSPKRGTGSSTLSRTPCIPPRASQIADFSQTLTEVADVDSMVLVVGATPEAATNKWKRVLDNQAEAKLRQWNQAHFVFREVATRVFRAMGVHMTLLYAREQHADARRRVLRFLEHRQDDLGNMFGRITGSSLFRALTELSKVGNEANTVIHSVSIAQVLDAISVFRKYHTKPNTTPISTILAPPSPECLTVIESILQHILGVTTEEELQQSNNKHLGEIFDAYTALPTIKDLELLESIRLDWVPIWDAKHWGKVVAVAESHGLAVPQEKHRTELKELESESQRAKDTAEASEKEMHAAKAKSRTLQSEVKSLKTRVKRLEVDNEKLRTENTAIKAENVAIKAENIAIKAENVRLNKRIEDMENRQTAMEVSHKETMTLFMAHIAIMEQQMAKLTNGVTPNTGELQG</sequence>
<evidence type="ECO:0000256" key="1">
    <source>
        <dbReference type="SAM" id="MobiDB-lite"/>
    </source>
</evidence>
<keyword evidence="3" id="KW-1185">Reference proteome</keyword>
<evidence type="ECO:0000313" key="3">
    <source>
        <dbReference type="Proteomes" id="UP000267821"/>
    </source>
</evidence>
<feature type="region of interest" description="Disordered" evidence="1">
    <location>
        <begin position="296"/>
        <end position="331"/>
    </location>
</feature>
<accession>A0A3N4LPU8</accession>
<proteinExistence type="predicted"/>
<protein>
    <submittedName>
        <fullName evidence="2">Uncharacterized protein</fullName>
    </submittedName>
</protein>
<dbReference type="OrthoDB" id="5441811at2759"/>
<reference evidence="2 3" key="1">
    <citation type="journal article" date="2018" name="Nat. Ecol. Evol.">
        <title>Pezizomycetes genomes reveal the molecular basis of ectomycorrhizal truffle lifestyle.</title>
        <authorList>
            <person name="Murat C."/>
            <person name="Payen T."/>
            <person name="Noel B."/>
            <person name="Kuo A."/>
            <person name="Morin E."/>
            <person name="Chen J."/>
            <person name="Kohler A."/>
            <person name="Krizsan K."/>
            <person name="Balestrini R."/>
            <person name="Da Silva C."/>
            <person name="Montanini B."/>
            <person name="Hainaut M."/>
            <person name="Levati E."/>
            <person name="Barry K.W."/>
            <person name="Belfiori B."/>
            <person name="Cichocki N."/>
            <person name="Clum A."/>
            <person name="Dockter R.B."/>
            <person name="Fauchery L."/>
            <person name="Guy J."/>
            <person name="Iotti M."/>
            <person name="Le Tacon F."/>
            <person name="Lindquist E.A."/>
            <person name="Lipzen A."/>
            <person name="Malagnac F."/>
            <person name="Mello A."/>
            <person name="Molinier V."/>
            <person name="Miyauchi S."/>
            <person name="Poulain J."/>
            <person name="Riccioni C."/>
            <person name="Rubini A."/>
            <person name="Sitrit Y."/>
            <person name="Splivallo R."/>
            <person name="Traeger S."/>
            <person name="Wang M."/>
            <person name="Zifcakova L."/>
            <person name="Wipf D."/>
            <person name="Zambonelli A."/>
            <person name="Paolocci F."/>
            <person name="Nowrousian M."/>
            <person name="Ottonello S."/>
            <person name="Baldrian P."/>
            <person name="Spatafora J.W."/>
            <person name="Henrissat B."/>
            <person name="Nagy L.G."/>
            <person name="Aury J.M."/>
            <person name="Wincker P."/>
            <person name="Grigoriev I.V."/>
            <person name="Bonfante P."/>
            <person name="Martin F.M."/>
        </authorList>
    </citation>
    <scope>NUCLEOTIDE SEQUENCE [LARGE SCALE GENOMIC DNA]</scope>
    <source>
        <strain evidence="2 3">ATCC MYA-4762</strain>
    </source>
</reference>